<dbReference type="SMART" id="SM00360">
    <property type="entry name" value="RRM"/>
    <property type="match status" value="1"/>
</dbReference>
<proteinExistence type="predicted"/>
<dbReference type="InterPro" id="IPR035979">
    <property type="entry name" value="RBD_domain_sf"/>
</dbReference>
<dbReference type="PROSITE" id="PS50102">
    <property type="entry name" value="RRM"/>
    <property type="match status" value="1"/>
</dbReference>
<gene>
    <name evidence="5" type="ORF">g.35145</name>
</gene>
<feature type="region of interest" description="Disordered" evidence="3">
    <location>
        <begin position="579"/>
        <end position="602"/>
    </location>
</feature>
<dbReference type="InterPro" id="IPR011990">
    <property type="entry name" value="TPR-like_helical_dom_sf"/>
</dbReference>
<evidence type="ECO:0000259" key="4">
    <source>
        <dbReference type="PROSITE" id="PS50102"/>
    </source>
</evidence>
<evidence type="ECO:0000256" key="1">
    <source>
        <dbReference type="ARBA" id="ARBA00022884"/>
    </source>
</evidence>
<dbReference type="Gene3D" id="1.25.40.10">
    <property type="entry name" value="Tetratricopeptide repeat domain"/>
    <property type="match status" value="1"/>
</dbReference>
<evidence type="ECO:0000256" key="2">
    <source>
        <dbReference type="PROSITE-ProRule" id="PRU00176"/>
    </source>
</evidence>
<dbReference type="InterPro" id="IPR012677">
    <property type="entry name" value="Nucleotide-bd_a/b_plait_sf"/>
</dbReference>
<dbReference type="GO" id="GO:0003723">
    <property type="term" value="F:RNA binding"/>
    <property type="evidence" value="ECO:0007669"/>
    <property type="project" value="UniProtKB-UniRule"/>
</dbReference>
<dbReference type="Gene3D" id="3.30.70.330">
    <property type="match status" value="1"/>
</dbReference>
<feature type="domain" description="RRM" evidence="4">
    <location>
        <begin position="619"/>
        <end position="698"/>
    </location>
</feature>
<evidence type="ECO:0000313" key="5">
    <source>
        <dbReference type="EMBL" id="JAS76041.1"/>
    </source>
</evidence>
<name>A0A1B6HN12_9HEMI</name>
<keyword evidence="1 2" id="KW-0694">RNA-binding</keyword>
<dbReference type="Pfam" id="PF00076">
    <property type="entry name" value="RRM_1"/>
    <property type="match status" value="1"/>
</dbReference>
<protein>
    <recommendedName>
        <fullName evidence="4">RRM domain-containing protein</fullName>
    </recommendedName>
</protein>
<feature type="non-terminal residue" evidence="5">
    <location>
        <position position="782"/>
    </location>
</feature>
<dbReference type="EMBL" id="GECU01031665">
    <property type="protein sequence ID" value="JAS76041.1"/>
    <property type="molecule type" value="Transcribed_RNA"/>
</dbReference>
<dbReference type="AlphaFoldDB" id="A0A1B6HN12"/>
<reference evidence="5" key="1">
    <citation type="submission" date="2015-11" db="EMBL/GenBank/DDBJ databases">
        <title>De novo transcriptome assembly of four potential Pierce s Disease insect vectors from Arizona vineyards.</title>
        <authorList>
            <person name="Tassone E.E."/>
        </authorList>
    </citation>
    <scope>NUCLEOTIDE SEQUENCE</scope>
</reference>
<accession>A0A1B6HN12</accession>
<evidence type="ECO:0000256" key="3">
    <source>
        <dbReference type="SAM" id="MobiDB-lite"/>
    </source>
</evidence>
<organism evidence="5">
    <name type="scientific">Homalodisca liturata</name>
    <dbReference type="NCBI Taxonomy" id="320908"/>
    <lineage>
        <taxon>Eukaryota</taxon>
        <taxon>Metazoa</taxon>
        <taxon>Ecdysozoa</taxon>
        <taxon>Arthropoda</taxon>
        <taxon>Hexapoda</taxon>
        <taxon>Insecta</taxon>
        <taxon>Pterygota</taxon>
        <taxon>Neoptera</taxon>
        <taxon>Paraneoptera</taxon>
        <taxon>Hemiptera</taxon>
        <taxon>Auchenorrhyncha</taxon>
        <taxon>Membracoidea</taxon>
        <taxon>Cicadellidae</taxon>
        <taxon>Cicadellinae</taxon>
        <taxon>Proconiini</taxon>
        <taxon>Homalodisca</taxon>
    </lineage>
</organism>
<dbReference type="InterPro" id="IPR000504">
    <property type="entry name" value="RRM_dom"/>
</dbReference>
<sequence length="782" mass="90653">MEFTNMILTADYTNHLINEIYELDSENFTNGWKGQVRRVIGKSVNYEYSYIDHSDNWLSILSKIAEWSSLSELFLGCWKLAIITMPLIFKEPRMQWMNILQMLHEKVLKEEISYEEAQPFFQVAEKKFGLSYFKAPYFWSSVRSFEQKFAEKNNYSQEDINRKIIEIYNKQFSRPYQGMQEEWEKFKGIIKKFNFTSDQKIEIQELFYANSEEAEQILTEYPDNLEENERLHHLKFEFWVDNLLNKSPPSVDLVDILCEESIFNDPDSFCFYHVYVKVLASEAFSVDPNREHKLFSIVKRALTYGRSGCSNANGRFIEHALIVSADILNYEMFSELVDRTMRSVSVFSCQSTWFYSRRAIINATKNKILSEGRDVSELKKVFERTIEPMTLEFFKNNTLPEETKYLSGIDKILLELFKVWIHGEKAIRQLSYPLMFGIWREYLDSNPLVLLAYGDLVRSYGTYEEAEDAYKYALGELQTINDSENTSFLTRKCHLQLLSNYLELQMTNGSATNQASLSRELSKLQSLFTQTYNELYDTASGVNGISFDTLNISGMNSSQTEEPIARQLRSLNVESCDSQTTSSKYASEDQSTSSVTSKNMSTGYSSNIKDLDNTSKTGHPLFISNLSFIADENDIKKAFNEKGISVNGIELKRLHGKRQHLGYGTLYLESQDQIKQAIDTLDRIIIQGRPAYLSLHRGNKPRSQYQAFTNSRNKLPNVLHLSGIPDSWRNPKTIENAFIRYGHIRSISVNDKQEPITAKVEFFMPEDANVLYNKVKEGDEFK</sequence>
<dbReference type="SUPFAM" id="SSF54928">
    <property type="entry name" value="RNA-binding domain, RBD"/>
    <property type="match status" value="1"/>
</dbReference>